<dbReference type="Pfam" id="PF00583">
    <property type="entry name" value="Acetyltransf_1"/>
    <property type="match status" value="1"/>
</dbReference>
<name>A0A0F9S0L4_9ZZZZ</name>
<accession>A0A0F9S0L4</accession>
<organism evidence="2">
    <name type="scientific">marine sediment metagenome</name>
    <dbReference type="NCBI Taxonomy" id="412755"/>
    <lineage>
        <taxon>unclassified sequences</taxon>
        <taxon>metagenomes</taxon>
        <taxon>ecological metagenomes</taxon>
    </lineage>
</organism>
<dbReference type="InterPro" id="IPR016181">
    <property type="entry name" value="Acyl_CoA_acyltransferase"/>
</dbReference>
<dbReference type="SUPFAM" id="SSF46785">
    <property type="entry name" value="Winged helix' DNA-binding domain"/>
    <property type="match status" value="1"/>
</dbReference>
<dbReference type="InterPro" id="IPR013196">
    <property type="entry name" value="HTH_11"/>
</dbReference>
<dbReference type="AlphaFoldDB" id="A0A0F9S0L4"/>
<dbReference type="InterPro" id="IPR036390">
    <property type="entry name" value="WH_DNA-bd_sf"/>
</dbReference>
<protein>
    <recommendedName>
        <fullName evidence="1">N-acetyltransferase domain-containing protein</fullName>
    </recommendedName>
</protein>
<evidence type="ECO:0000313" key="2">
    <source>
        <dbReference type="EMBL" id="KKN60634.1"/>
    </source>
</evidence>
<dbReference type="InterPro" id="IPR000182">
    <property type="entry name" value="GNAT_dom"/>
</dbReference>
<dbReference type="Gene3D" id="1.10.10.10">
    <property type="entry name" value="Winged helix-like DNA-binding domain superfamily/Winged helix DNA-binding domain"/>
    <property type="match status" value="1"/>
</dbReference>
<sequence>MEKNLQDQILKVLKASPLGLQMEELADKLGLTRHTVAKYLEVLRAEGKIHYRKVGRSKLWKDIFTTTNIRLLSMDDLDDILQIEEKIEKEQDLGKSERMAYFEETATYHLQHGEPLLNLGAEIDGKLVGFIFAEIRLWEFGRGEKTGWIQVLGIDPEYQGRGIGRKLGETLLGHFKRKNVKKVRTLVDWYEGNLISYFRSLGFDILNMIPLEKELKE</sequence>
<dbReference type="EMBL" id="LAZR01000689">
    <property type="protein sequence ID" value="KKN60634.1"/>
    <property type="molecule type" value="Genomic_DNA"/>
</dbReference>
<feature type="domain" description="N-acetyltransferase" evidence="1">
    <location>
        <begin position="67"/>
        <end position="217"/>
    </location>
</feature>
<dbReference type="GO" id="GO:0016747">
    <property type="term" value="F:acyltransferase activity, transferring groups other than amino-acyl groups"/>
    <property type="evidence" value="ECO:0007669"/>
    <property type="project" value="InterPro"/>
</dbReference>
<dbReference type="Gene3D" id="3.40.630.30">
    <property type="match status" value="1"/>
</dbReference>
<dbReference type="SUPFAM" id="SSF55729">
    <property type="entry name" value="Acyl-CoA N-acyltransferases (Nat)"/>
    <property type="match status" value="1"/>
</dbReference>
<dbReference type="CDD" id="cd04301">
    <property type="entry name" value="NAT_SF"/>
    <property type="match status" value="1"/>
</dbReference>
<proteinExistence type="predicted"/>
<comment type="caution">
    <text evidence="2">The sequence shown here is derived from an EMBL/GenBank/DDBJ whole genome shotgun (WGS) entry which is preliminary data.</text>
</comment>
<reference evidence="2" key="1">
    <citation type="journal article" date="2015" name="Nature">
        <title>Complex archaea that bridge the gap between prokaryotes and eukaryotes.</title>
        <authorList>
            <person name="Spang A."/>
            <person name="Saw J.H."/>
            <person name="Jorgensen S.L."/>
            <person name="Zaremba-Niedzwiedzka K."/>
            <person name="Martijn J."/>
            <person name="Lind A.E."/>
            <person name="van Eijk R."/>
            <person name="Schleper C."/>
            <person name="Guy L."/>
            <person name="Ettema T.J."/>
        </authorList>
    </citation>
    <scope>NUCLEOTIDE SEQUENCE</scope>
</reference>
<dbReference type="InterPro" id="IPR036388">
    <property type="entry name" value="WH-like_DNA-bd_sf"/>
</dbReference>
<dbReference type="Pfam" id="PF08279">
    <property type="entry name" value="HTH_11"/>
    <property type="match status" value="1"/>
</dbReference>
<dbReference type="PROSITE" id="PS51186">
    <property type="entry name" value="GNAT"/>
    <property type="match status" value="1"/>
</dbReference>
<evidence type="ECO:0000259" key="1">
    <source>
        <dbReference type="PROSITE" id="PS51186"/>
    </source>
</evidence>
<gene>
    <name evidence="2" type="ORF">LCGC14_0530210</name>
</gene>